<reference evidence="1" key="1">
    <citation type="submission" date="2011-10" db="EMBL/GenBank/DDBJ databases">
        <title>Provirophages and transpovirons: unique mobilome of giant viruses.</title>
        <authorList>
            <person name="Desnues C."/>
            <person name="LaScola B."/>
            <person name="Yutin N."/>
            <person name="Fournous G."/>
            <person name="Koonin E."/>
            <person name="Raoult D."/>
        </authorList>
    </citation>
    <scope>NUCLEOTIDE SEQUENCE</scope>
    <source>
        <strain evidence="1">Mv13-mv</strain>
    </source>
</reference>
<sequence>METKKCSKCTEIKPIDNFYKIKNGTKIRSSCKKCDNIMSKSYKNRNKNHISSYNKIYKTNHKEEISDYNKNYNIINREKIQKRQTEQHKIRRKSDPNYKMSITLRNRIYKLLNGSNSKTTKELIGCDYDFFLKWLEFQFDDTMTFDNHGEIWHIDHVSQCNTFDLTDEEQQKLCFHWSNMRPLEKSINLGRSDERDYDDIKKHNKIVCAFIKQIKKIKKNTILHYCNQLLMY</sequence>
<protein>
    <submittedName>
        <fullName evidence="1">Putative nuclease</fullName>
    </submittedName>
</protein>
<name>H2EFU2_9VIRU</name>
<proteinExistence type="predicted"/>
<accession>H2EFU2</accession>
<evidence type="ECO:0000313" key="1">
    <source>
        <dbReference type="EMBL" id="AEX62994.1"/>
    </source>
</evidence>
<organism evidence="1">
    <name type="scientific">Moumouvirus sp. 'Monve'</name>
    <dbReference type="NCBI Taxonomy" id="1128131"/>
    <lineage>
        <taxon>Viruses</taxon>
        <taxon>Varidnaviria</taxon>
        <taxon>Bamfordvirae</taxon>
        <taxon>Nucleocytoviricota</taxon>
        <taxon>Megaviricetes</taxon>
        <taxon>Imitervirales</taxon>
        <taxon>Mimiviridae</taxon>
        <taxon>Megamimivirinae</taxon>
        <taxon>Moumouvirus</taxon>
    </lineage>
</organism>
<dbReference type="EMBL" id="JN885999">
    <property type="protein sequence ID" value="AEX62994.1"/>
    <property type="molecule type" value="Genomic_DNA"/>
</dbReference>
<gene>
    <name evidence="1" type="ORF">mv_R791</name>
</gene>